<reference evidence="4" key="2">
    <citation type="submission" date="2013-10" db="EMBL/GenBank/DDBJ databases">
        <authorList>
            <person name="Aslett M."/>
        </authorList>
    </citation>
    <scope>NUCLEOTIDE SEQUENCE [LARGE SCALE GENOMIC DNA]</scope>
    <source>
        <strain evidence="4">Houghton</strain>
    </source>
</reference>
<dbReference type="PANTHER" id="PTHR11630:SF66">
    <property type="entry name" value="DNA REPLICATION LICENSING FACTOR MCM4"/>
    <property type="match status" value="1"/>
</dbReference>
<dbReference type="Pfam" id="PF17207">
    <property type="entry name" value="MCM_OB"/>
    <property type="match status" value="1"/>
</dbReference>
<dbReference type="InterPro" id="IPR012340">
    <property type="entry name" value="NA-bd_OB-fold"/>
</dbReference>
<evidence type="ECO:0000313" key="5">
    <source>
        <dbReference type="Proteomes" id="UP000030747"/>
    </source>
</evidence>
<accession>U6L720</accession>
<dbReference type="GO" id="GO:1902975">
    <property type="term" value="P:mitotic DNA replication initiation"/>
    <property type="evidence" value="ECO:0007669"/>
    <property type="project" value="TreeGrafter"/>
</dbReference>
<dbReference type="PANTHER" id="PTHR11630">
    <property type="entry name" value="DNA REPLICATION LICENSING FACTOR MCM FAMILY MEMBER"/>
    <property type="match status" value="1"/>
</dbReference>
<evidence type="ECO:0000256" key="2">
    <source>
        <dbReference type="ARBA" id="ARBA00022705"/>
    </source>
</evidence>
<protein>
    <recommendedName>
        <fullName evidence="3">MCM OB domain-containing protein</fullName>
    </recommendedName>
</protein>
<evidence type="ECO:0000313" key="4">
    <source>
        <dbReference type="EMBL" id="CDJ44384.1"/>
    </source>
</evidence>
<dbReference type="InterPro" id="IPR033762">
    <property type="entry name" value="MCM_OB"/>
</dbReference>
<keyword evidence="2" id="KW-0235">DNA replication</keyword>
<dbReference type="Gene3D" id="2.20.28.10">
    <property type="match status" value="1"/>
</dbReference>
<proteinExistence type="inferred from homology"/>
<feature type="domain" description="MCM OB" evidence="3">
    <location>
        <begin position="185"/>
        <end position="307"/>
    </location>
</feature>
<dbReference type="SUPFAM" id="SSF50249">
    <property type="entry name" value="Nucleic acid-binding proteins"/>
    <property type="match status" value="1"/>
</dbReference>
<feature type="non-terminal residue" evidence="4">
    <location>
        <position position="307"/>
    </location>
</feature>
<dbReference type="Proteomes" id="UP000030747">
    <property type="component" value="Unassembled WGS sequence"/>
</dbReference>
<dbReference type="GO" id="GO:0000727">
    <property type="term" value="P:double-strand break repair via break-induced replication"/>
    <property type="evidence" value="ECO:0007669"/>
    <property type="project" value="TreeGrafter"/>
</dbReference>
<dbReference type="GO" id="GO:0005634">
    <property type="term" value="C:nucleus"/>
    <property type="evidence" value="ECO:0007669"/>
    <property type="project" value="TreeGrafter"/>
</dbReference>
<dbReference type="EMBL" id="HG677001">
    <property type="protein sequence ID" value="CDJ44384.1"/>
    <property type="molecule type" value="Genomic_DNA"/>
</dbReference>
<dbReference type="GO" id="GO:0042555">
    <property type="term" value="C:MCM complex"/>
    <property type="evidence" value="ECO:0007669"/>
    <property type="project" value="TreeGrafter"/>
</dbReference>
<dbReference type="Gene3D" id="2.40.50.140">
    <property type="entry name" value="Nucleic acid-binding proteins"/>
    <property type="match status" value="1"/>
</dbReference>
<dbReference type="OrthoDB" id="10251574at2759"/>
<dbReference type="AlphaFoldDB" id="U6L720"/>
<dbReference type="VEuPathDB" id="ToxoDB:ETH_00040260"/>
<name>U6L720_EIMTE</name>
<dbReference type="GO" id="GO:0006271">
    <property type="term" value="P:DNA strand elongation involved in DNA replication"/>
    <property type="evidence" value="ECO:0007669"/>
    <property type="project" value="TreeGrafter"/>
</dbReference>
<organism evidence="4 5">
    <name type="scientific">Eimeria tenella</name>
    <name type="common">Coccidian parasite</name>
    <dbReference type="NCBI Taxonomy" id="5802"/>
    <lineage>
        <taxon>Eukaryota</taxon>
        <taxon>Sar</taxon>
        <taxon>Alveolata</taxon>
        <taxon>Apicomplexa</taxon>
        <taxon>Conoidasida</taxon>
        <taxon>Coccidia</taxon>
        <taxon>Eucoccidiorida</taxon>
        <taxon>Eimeriorina</taxon>
        <taxon>Eimeriidae</taxon>
        <taxon>Eimeria</taxon>
    </lineage>
</organism>
<reference evidence="4" key="1">
    <citation type="submission" date="2013-10" db="EMBL/GenBank/DDBJ databases">
        <title>Genomic analysis of the causative agents of coccidiosis in chickens.</title>
        <authorList>
            <person name="Reid A.J."/>
            <person name="Blake D."/>
            <person name="Billington K."/>
            <person name="Browne H."/>
            <person name="Dunn M."/>
            <person name="Hung S."/>
            <person name="Kawahara F."/>
            <person name="Miranda-Saavedra D."/>
            <person name="Mourier T."/>
            <person name="Nagra H."/>
            <person name="Otto T.D."/>
            <person name="Rawlings N."/>
            <person name="Sanchez A."/>
            <person name="Sanders M."/>
            <person name="Subramaniam C."/>
            <person name="Tay Y."/>
            <person name="Dear P."/>
            <person name="Doerig C."/>
            <person name="Gruber A."/>
            <person name="Parkinson J."/>
            <person name="Shirley M."/>
            <person name="Wan K.L."/>
            <person name="Berriman M."/>
            <person name="Tomley F."/>
            <person name="Pain A."/>
        </authorList>
    </citation>
    <scope>NUCLEOTIDE SEQUENCE [LARGE SCALE GENOMIC DNA]</scope>
    <source>
        <strain evidence="4">Houghton</strain>
    </source>
</reference>
<evidence type="ECO:0000259" key="3">
    <source>
        <dbReference type="Pfam" id="PF17207"/>
    </source>
</evidence>
<dbReference type="InterPro" id="IPR031327">
    <property type="entry name" value="MCM"/>
</dbReference>
<dbReference type="VEuPathDB" id="ToxoDB:ETH2_1475800"/>
<dbReference type="RefSeq" id="XP_013235133.1">
    <property type="nucleotide sequence ID" value="XM_013379679.1"/>
</dbReference>
<dbReference type="GO" id="GO:0005524">
    <property type="term" value="F:ATP binding"/>
    <property type="evidence" value="ECO:0007669"/>
    <property type="project" value="InterPro"/>
</dbReference>
<evidence type="ECO:0000256" key="1">
    <source>
        <dbReference type="ARBA" id="ARBA00008010"/>
    </source>
</evidence>
<dbReference type="GeneID" id="25257092"/>
<dbReference type="GO" id="GO:0017116">
    <property type="term" value="F:single-stranded DNA helicase activity"/>
    <property type="evidence" value="ECO:0007669"/>
    <property type="project" value="TreeGrafter"/>
</dbReference>
<comment type="similarity">
    <text evidence="1">Belongs to the MCM family.</text>
</comment>
<sequence>MGREFLLLDAEMQRLPELPREVVGPDLEKAFERFLDTFVLEDYAGMVTASEEDLELASGEWGGESGIGIGIGIGDRVAALYTRKLLRFLEARGCGERVAFGVSLQHLHAFSPTLFAAVVNAPQDATAAFDALLRSKFAQLRELHGLFLEPSPQHDELLLQQAPRLRFHSKPALLMDSLRCLDPTVDIERLVCLKGVVIRVSEVIPEMTLAAFRCHARDPRSGGQCLHEVYACVLNGDVVQPQRCSSCGAVGSLALWLQQSAFASKQLIKVAEVPELLSPGETPQSLTVYAYDDLVDACRPGDRVEIT</sequence>
<dbReference type="GO" id="GO:0003697">
    <property type="term" value="F:single-stranded DNA binding"/>
    <property type="evidence" value="ECO:0007669"/>
    <property type="project" value="TreeGrafter"/>
</dbReference>
<keyword evidence="5" id="KW-1185">Reference proteome</keyword>
<gene>
    <name evidence="4" type="ORF">ETH_00040260</name>
</gene>